<keyword evidence="2" id="KW-0732">Signal</keyword>
<dbReference type="Proteomes" id="UP000559404">
    <property type="component" value="Unassembled WGS sequence"/>
</dbReference>
<evidence type="ECO:0000256" key="2">
    <source>
        <dbReference type="SAM" id="SignalP"/>
    </source>
</evidence>
<evidence type="ECO:0000256" key="1">
    <source>
        <dbReference type="SAM" id="MobiDB-lite"/>
    </source>
</evidence>
<feature type="signal peptide" evidence="2">
    <location>
        <begin position="1"/>
        <end position="26"/>
    </location>
</feature>
<keyword evidence="4" id="KW-1185">Reference proteome</keyword>
<protein>
    <submittedName>
        <fullName evidence="3">Uncharacterized protein</fullName>
    </submittedName>
</protein>
<feature type="compositionally biased region" description="Low complexity" evidence="1">
    <location>
        <begin position="41"/>
        <end position="52"/>
    </location>
</feature>
<feature type="region of interest" description="Disordered" evidence="1">
    <location>
        <begin position="26"/>
        <end position="66"/>
    </location>
</feature>
<proteinExistence type="predicted"/>
<organism evidence="3 4">
    <name type="scientific">Stappia taiwanensis</name>
    <dbReference type="NCBI Taxonomy" id="992267"/>
    <lineage>
        <taxon>Bacteria</taxon>
        <taxon>Pseudomonadati</taxon>
        <taxon>Pseudomonadota</taxon>
        <taxon>Alphaproteobacteria</taxon>
        <taxon>Hyphomicrobiales</taxon>
        <taxon>Stappiaceae</taxon>
        <taxon>Stappia</taxon>
    </lineage>
</organism>
<name>A0A838XUQ4_9HYPH</name>
<feature type="chain" id="PRO_5032469630" evidence="2">
    <location>
        <begin position="27"/>
        <end position="136"/>
    </location>
</feature>
<comment type="caution">
    <text evidence="3">The sequence shown here is derived from an EMBL/GenBank/DDBJ whole genome shotgun (WGS) entry which is preliminary data.</text>
</comment>
<reference evidence="3 4" key="2">
    <citation type="submission" date="2020-08" db="EMBL/GenBank/DDBJ databases">
        <title>Stappia taiwanensis sp. nov., isolated from a coastal thermal spring.</title>
        <authorList>
            <person name="Kampfer P."/>
        </authorList>
    </citation>
    <scope>NUCLEOTIDE SEQUENCE [LARGE SCALE GENOMIC DNA]</scope>
    <source>
        <strain evidence="3 4">DSM 23284</strain>
    </source>
</reference>
<dbReference type="AlphaFoldDB" id="A0A838XUQ4"/>
<sequence length="136" mass="13806">MTDLRRLTFLSLVTVSMAIAGSQAMAQSSTSGGNGGGGTASAGTDQGASVDGSSGGGRRGWGPKSSVAGPILCATPSCMAAAAAVTHVPGKPRRPVRPRPVRLKKEEGCSKIRYVYPNGTVIIQSDCPRPVLGTHQ</sequence>
<dbReference type="EMBL" id="JACEON010000009">
    <property type="protein sequence ID" value="MBA4612236.1"/>
    <property type="molecule type" value="Genomic_DNA"/>
</dbReference>
<reference evidence="3 4" key="1">
    <citation type="submission" date="2020-07" db="EMBL/GenBank/DDBJ databases">
        <authorList>
            <person name="Li M."/>
        </authorList>
    </citation>
    <scope>NUCLEOTIDE SEQUENCE [LARGE SCALE GENOMIC DNA]</scope>
    <source>
        <strain evidence="3 4">DSM 23284</strain>
    </source>
</reference>
<accession>A0A838XUQ4</accession>
<gene>
    <name evidence="3" type="ORF">H1W37_11270</name>
</gene>
<evidence type="ECO:0000313" key="4">
    <source>
        <dbReference type="Proteomes" id="UP000559404"/>
    </source>
</evidence>
<dbReference type="RefSeq" id="WP_181760431.1">
    <property type="nucleotide sequence ID" value="NZ_BMCR01000003.1"/>
</dbReference>
<evidence type="ECO:0000313" key="3">
    <source>
        <dbReference type="EMBL" id="MBA4612236.1"/>
    </source>
</evidence>